<dbReference type="Proteomes" id="UP000001823">
    <property type="component" value="Chromosome"/>
</dbReference>
<evidence type="ECO:0000256" key="5">
    <source>
        <dbReference type="ARBA" id="ARBA00023049"/>
    </source>
</evidence>
<dbReference type="eggNOG" id="COG1164">
    <property type="taxonomic scope" value="Bacteria"/>
</dbReference>
<dbReference type="PaxDb" id="195103-CPF_2632"/>
<keyword evidence="4 6" id="KW-0862">Zinc</keyword>
<dbReference type="GO" id="GO:0046872">
    <property type="term" value="F:metal ion binding"/>
    <property type="evidence" value="ECO:0007669"/>
    <property type="project" value="UniProtKB-UniRule"/>
</dbReference>
<evidence type="ECO:0000256" key="3">
    <source>
        <dbReference type="ARBA" id="ARBA00022801"/>
    </source>
</evidence>
<dbReference type="KEGG" id="cpf:CPF_2632"/>
<evidence type="ECO:0000256" key="1">
    <source>
        <dbReference type="ARBA" id="ARBA00022670"/>
    </source>
</evidence>
<feature type="domain" description="Peptidase M3A/M3B catalytic" evidence="7">
    <location>
        <begin position="310"/>
        <end position="545"/>
    </location>
</feature>
<reference evidence="8 9" key="1">
    <citation type="journal article" date="2006" name="Genome Res.">
        <title>Skewed genomic variability in strains of the toxigenic bacterial pathogen, Clostridium perfringens.</title>
        <authorList>
            <person name="Myers G.S."/>
            <person name="Rasko D.A."/>
            <person name="Cheung J.K."/>
            <person name="Ravel J."/>
            <person name="Seshadri R."/>
            <person name="Deboy R.T."/>
            <person name="Ren Q."/>
            <person name="Varga J."/>
            <person name="Awad M.M."/>
            <person name="Brinkac L.M."/>
            <person name="Daugherty S.C."/>
            <person name="Haft D.H."/>
            <person name="Dodson R.J."/>
            <person name="Madupu R."/>
            <person name="Nelson W.C."/>
            <person name="Rosovitz M.J."/>
            <person name="Sullivan S.A."/>
            <person name="Khouri H."/>
            <person name="Dimitrov G.I."/>
            <person name="Watkins K.L."/>
            <person name="Mulligan S."/>
            <person name="Benton J."/>
            <person name="Radune D."/>
            <person name="Fisher D.J."/>
            <person name="Atkins H.S."/>
            <person name="Hiscox T."/>
            <person name="Jost B.H."/>
            <person name="Billington S.J."/>
            <person name="Songer J.G."/>
            <person name="McClane B.A."/>
            <person name="Titball R.W."/>
            <person name="Rood J.I."/>
            <person name="Melville S.B."/>
            <person name="Paulsen I.T."/>
        </authorList>
    </citation>
    <scope>NUCLEOTIDE SEQUENCE [LARGE SCALE GENOMIC DNA]</scope>
    <source>
        <strain evidence="9">ATCC 13124 / DSM 756 / JCM 1290 / NCIMB 6125 / NCTC 8237 / S 107 / Type A</strain>
    </source>
</reference>
<keyword evidence="3 6" id="KW-0378">Hydrolase</keyword>
<dbReference type="HOGENOM" id="CLU_030403_1_0_9"/>
<dbReference type="Gene3D" id="1.10.1370.30">
    <property type="match status" value="1"/>
</dbReference>
<dbReference type="InterPro" id="IPR011976">
    <property type="entry name" value="Pept_M3B_oligopep-rel"/>
</dbReference>
<evidence type="ECO:0000256" key="2">
    <source>
        <dbReference type="ARBA" id="ARBA00022723"/>
    </source>
</evidence>
<dbReference type="EC" id="3.4.24.-" evidence="8"/>
<name>A0A0H2YPG1_CLOP1</name>
<dbReference type="SUPFAM" id="SSF55486">
    <property type="entry name" value="Metalloproteases ('zincins'), catalytic domain"/>
    <property type="match status" value="1"/>
</dbReference>
<organism evidence="8 9">
    <name type="scientific">Clostridium perfringens (strain ATCC 13124 / DSM 756 / JCM 1290 / NCIMB 6125 / NCTC 8237 / Type A)</name>
    <dbReference type="NCBI Taxonomy" id="195103"/>
    <lineage>
        <taxon>Bacteria</taxon>
        <taxon>Bacillati</taxon>
        <taxon>Bacillota</taxon>
        <taxon>Clostridia</taxon>
        <taxon>Eubacteriales</taxon>
        <taxon>Clostridiaceae</taxon>
        <taxon>Clostridium</taxon>
    </lineage>
</organism>
<evidence type="ECO:0000256" key="6">
    <source>
        <dbReference type="RuleBase" id="RU003435"/>
    </source>
</evidence>
<dbReference type="InterPro" id="IPR001567">
    <property type="entry name" value="Pept_M3A_M3B_dom"/>
</dbReference>
<keyword evidence="9" id="KW-1185">Reference proteome</keyword>
<feature type="domain" description="Peptidase M3A/M3B catalytic" evidence="7">
    <location>
        <begin position="167"/>
        <end position="270"/>
    </location>
</feature>
<evidence type="ECO:0000313" key="9">
    <source>
        <dbReference type="Proteomes" id="UP000001823"/>
    </source>
</evidence>
<dbReference type="EMBL" id="CP000246">
    <property type="protein sequence ID" value="ABG82685.1"/>
    <property type="molecule type" value="Genomic_DNA"/>
</dbReference>
<keyword evidence="5 6" id="KW-0482">Metalloprotease</keyword>
<evidence type="ECO:0000313" key="8">
    <source>
        <dbReference type="EMBL" id="ABG82685.1"/>
    </source>
</evidence>
<dbReference type="GO" id="GO:0006508">
    <property type="term" value="P:proteolysis"/>
    <property type="evidence" value="ECO:0007669"/>
    <property type="project" value="UniProtKB-KW"/>
</dbReference>
<protein>
    <submittedName>
        <fullName evidence="8">Oligoendopeptidase, M3 family</fullName>
        <ecNumber evidence="8">3.4.24.-</ecNumber>
    </submittedName>
</protein>
<evidence type="ECO:0000256" key="4">
    <source>
        <dbReference type="ARBA" id="ARBA00022833"/>
    </source>
</evidence>
<accession>A0A0H2YPG1</accession>
<proteinExistence type="inferred from homology"/>
<dbReference type="AlphaFoldDB" id="A0A0H2YPG1"/>
<dbReference type="Pfam" id="PF01432">
    <property type="entry name" value="Peptidase_M3"/>
    <property type="match status" value="2"/>
</dbReference>
<dbReference type="RefSeq" id="WP_003457828.1">
    <property type="nucleotide sequence ID" value="NC_008261.1"/>
</dbReference>
<evidence type="ECO:0000259" key="7">
    <source>
        <dbReference type="Pfam" id="PF01432"/>
    </source>
</evidence>
<comment type="cofactor">
    <cofactor evidence="6">
        <name>Zn(2+)</name>
        <dbReference type="ChEBI" id="CHEBI:29105"/>
    </cofactor>
    <text evidence="6">Binds 1 zinc ion.</text>
</comment>
<comment type="similarity">
    <text evidence="6">Belongs to the peptidase M3 family.</text>
</comment>
<dbReference type="GO" id="GO:0004222">
    <property type="term" value="F:metalloendopeptidase activity"/>
    <property type="evidence" value="ECO:0007669"/>
    <property type="project" value="InterPro"/>
</dbReference>
<sequence>MKFEDFKYERPNIEKDREDIRSFIKELEEAKDFNGAKEVIGKINKIRNNTSTMMALSEVRHTINTEDEFYNEESDFWDENSPLIEEVNNEFYKALLSSPFKDQIGDYYGETIIKEAEYSQKSFSKEVIEDMQLENKLGSQYQKLIASAKIEFDGEERTLAQLVPFVTSEDREVRKRASEAKYNFFVKHEDEIDDIFDKLVKVRTKIAKKLGFNNFVELGYVRMRRYDYNKEMVENFRKQVEEFIVPIDSKLYERQAKRLGLETLKYYDEKFEFLSGNPTPKGDSKWIVENAKVMYSELSKETKEFFDFMVENDLMDLVAKKGKAAGGYCTNFPNYKAPFIFSNFNGTAGDVDVLTHEAGHAFQNFRSSWIEMQECQWPTMESCEIHSMSMEFFTWPWMYLFFKEDTDKYKFYHLGDAIKFIPYGVTVDEFQHFVYENPECTPKERKDAWRRIEKKYLPHKNYDECDFLERGGWWFQQNHIFLSPFYYIDYTLAQICALQFWKKDRENHEKAWEDYLNLCNIGGTKTFLGLLKYANLKSPFENGCVESVVGVVDEYLESIDDSKF</sequence>
<dbReference type="CDD" id="cd09606">
    <property type="entry name" value="M3B_PepF"/>
    <property type="match status" value="1"/>
</dbReference>
<keyword evidence="2 6" id="KW-0479">Metal-binding</keyword>
<keyword evidence="1 6" id="KW-0645">Protease</keyword>
<dbReference type="NCBIfam" id="TIGR02289">
    <property type="entry name" value="M3_not_pepF"/>
    <property type="match status" value="1"/>
</dbReference>
<gene>
    <name evidence="8" type="ordered locus">CPF_2632</name>
</gene>
<dbReference type="GeneID" id="93001090"/>
<dbReference type="STRING" id="195103.CPF_2632"/>